<reference evidence="1" key="2">
    <citation type="submission" date="2020-09" db="EMBL/GenBank/DDBJ databases">
        <authorList>
            <person name="Sun Q."/>
            <person name="Zhou Y."/>
        </authorList>
    </citation>
    <scope>NUCLEOTIDE SEQUENCE</scope>
    <source>
        <strain evidence="1">CGMCC 1.12426</strain>
    </source>
</reference>
<comment type="caution">
    <text evidence="1">The sequence shown here is derived from an EMBL/GenBank/DDBJ whole genome shotgun (WGS) entry which is preliminary data.</text>
</comment>
<name>A0A916TL64_9HYPH</name>
<organism evidence="1 2">
    <name type="scientific">Roseibium aquae</name>
    <dbReference type="NCBI Taxonomy" id="1323746"/>
    <lineage>
        <taxon>Bacteria</taxon>
        <taxon>Pseudomonadati</taxon>
        <taxon>Pseudomonadota</taxon>
        <taxon>Alphaproteobacteria</taxon>
        <taxon>Hyphomicrobiales</taxon>
        <taxon>Stappiaceae</taxon>
        <taxon>Roseibium</taxon>
    </lineage>
</organism>
<accession>A0A916TL64</accession>
<dbReference type="EMBL" id="BMFA01000007">
    <property type="protein sequence ID" value="GGB52182.1"/>
    <property type="molecule type" value="Genomic_DNA"/>
</dbReference>
<proteinExistence type="predicted"/>
<reference evidence="1" key="1">
    <citation type="journal article" date="2014" name="Int. J. Syst. Evol. Microbiol.">
        <title>Complete genome sequence of Corynebacterium casei LMG S-19264T (=DSM 44701T), isolated from a smear-ripened cheese.</title>
        <authorList>
            <consortium name="US DOE Joint Genome Institute (JGI-PGF)"/>
            <person name="Walter F."/>
            <person name="Albersmeier A."/>
            <person name="Kalinowski J."/>
            <person name="Ruckert C."/>
        </authorList>
    </citation>
    <scope>NUCLEOTIDE SEQUENCE</scope>
    <source>
        <strain evidence="1">CGMCC 1.12426</strain>
    </source>
</reference>
<dbReference type="AlphaFoldDB" id="A0A916TL64"/>
<evidence type="ECO:0000313" key="1">
    <source>
        <dbReference type="EMBL" id="GGB52182.1"/>
    </source>
</evidence>
<keyword evidence="2" id="KW-1185">Reference proteome</keyword>
<dbReference type="RefSeq" id="WP_150496592.1">
    <property type="nucleotide sequence ID" value="NZ_BMFA01000007.1"/>
</dbReference>
<dbReference type="Proteomes" id="UP000605148">
    <property type="component" value="Unassembled WGS sequence"/>
</dbReference>
<sequence length="106" mass="11507">MSVPHMNADVISHEARDILIELSRDGEPRAAKLAGIANRLSRFLDDPGVPDQLRNEISDICREIRDLGLGRFERAAGAEDMIVGQVISLLLEASQSQADTHGLGGF</sequence>
<evidence type="ECO:0000313" key="2">
    <source>
        <dbReference type="Proteomes" id="UP000605148"/>
    </source>
</evidence>
<gene>
    <name evidence="1" type="ORF">GCM10011316_25230</name>
</gene>
<protein>
    <submittedName>
        <fullName evidence="1">Uncharacterized protein</fullName>
    </submittedName>
</protein>